<name>A0A7J7JTF8_BUGNE</name>
<dbReference type="EMBL" id="VXIV02001797">
    <property type="protein sequence ID" value="KAF6029662.1"/>
    <property type="molecule type" value="Genomic_DNA"/>
</dbReference>
<dbReference type="AlphaFoldDB" id="A0A7J7JTF8"/>
<gene>
    <name evidence="2" type="ORF">EB796_011993</name>
</gene>
<protein>
    <submittedName>
        <fullName evidence="2">Uncharacterized protein</fullName>
    </submittedName>
</protein>
<keyword evidence="3" id="KW-1185">Reference proteome</keyword>
<keyword evidence="1" id="KW-0472">Membrane</keyword>
<comment type="caution">
    <text evidence="2">The sequence shown here is derived from an EMBL/GenBank/DDBJ whole genome shotgun (WGS) entry which is preliminary data.</text>
</comment>
<feature type="transmembrane region" description="Helical" evidence="1">
    <location>
        <begin position="78"/>
        <end position="96"/>
    </location>
</feature>
<keyword evidence="1" id="KW-1133">Transmembrane helix</keyword>
<organism evidence="2 3">
    <name type="scientific">Bugula neritina</name>
    <name type="common">Brown bryozoan</name>
    <name type="synonym">Sertularia neritina</name>
    <dbReference type="NCBI Taxonomy" id="10212"/>
    <lineage>
        <taxon>Eukaryota</taxon>
        <taxon>Metazoa</taxon>
        <taxon>Spiralia</taxon>
        <taxon>Lophotrochozoa</taxon>
        <taxon>Bryozoa</taxon>
        <taxon>Gymnolaemata</taxon>
        <taxon>Cheilostomatida</taxon>
        <taxon>Flustrina</taxon>
        <taxon>Buguloidea</taxon>
        <taxon>Bugulidae</taxon>
        <taxon>Bugula</taxon>
    </lineage>
</organism>
<accession>A0A7J7JTF8</accession>
<evidence type="ECO:0000256" key="1">
    <source>
        <dbReference type="SAM" id="Phobius"/>
    </source>
</evidence>
<sequence length="105" mass="11993">MLHRGTRATCPQELMVLGGKKHKLKEIKDVKIPSTVNGAVLLVENLKVYYPTRMMNHTLAVVNVQMKVLKAFAMCKSILYNSLSKAVFIICFLRVYTDDILYRSM</sequence>
<keyword evidence="1" id="KW-0812">Transmembrane</keyword>
<evidence type="ECO:0000313" key="2">
    <source>
        <dbReference type="EMBL" id="KAF6029662.1"/>
    </source>
</evidence>
<proteinExistence type="predicted"/>
<reference evidence="2" key="1">
    <citation type="submission" date="2020-06" db="EMBL/GenBank/DDBJ databases">
        <title>Draft genome of Bugula neritina, a colonial animal packing powerful symbionts and potential medicines.</title>
        <authorList>
            <person name="Rayko M."/>
        </authorList>
    </citation>
    <scope>NUCLEOTIDE SEQUENCE [LARGE SCALE GENOMIC DNA]</scope>
    <source>
        <strain evidence="2">Kwan_BN1</strain>
    </source>
</reference>
<dbReference type="Proteomes" id="UP000593567">
    <property type="component" value="Unassembled WGS sequence"/>
</dbReference>
<evidence type="ECO:0000313" key="3">
    <source>
        <dbReference type="Proteomes" id="UP000593567"/>
    </source>
</evidence>